<organism evidence="9 10">
    <name type="scientific">Sneathiella marina</name>
    <dbReference type="NCBI Taxonomy" id="2950108"/>
    <lineage>
        <taxon>Bacteria</taxon>
        <taxon>Pseudomonadati</taxon>
        <taxon>Pseudomonadota</taxon>
        <taxon>Alphaproteobacteria</taxon>
        <taxon>Sneathiellales</taxon>
        <taxon>Sneathiellaceae</taxon>
        <taxon>Sneathiella</taxon>
    </lineage>
</organism>
<name>A0ABY4W192_9PROT</name>
<evidence type="ECO:0000313" key="10">
    <source>
        <dbReference type="Proteomes" id="UP001056291"/>
    </source>
</evidence>
<dbReference type="InterPro" id="IPR022764">
    <property type="entry name" value="Peptidase_S54_rhomboid_dom"/>
</dbReference>
<reference evidence="9" key="1">
    <citation type="submission" date="2022-06" db="EMBL/GenBank/DDBJ databases">
        <title>Sneathiella actinostolidae sp. nov., isolated from a sea anemonein the Western Pacific Ocean.</title>
        <authorList>
            <person name="Wei M.J."/>
        </authorList>
    </citation>
    <scope>NUCLEOTIDE SEQUENCE</scope>
    <source>
        <strain evidence="9">PHK-P5</strain>
    </source>
</reference>
<keyword evidence="9" id="KW-0645">Protease</keyword>
<evidence type="ECO:0000256" key="1">
    <source>
        <dbReference type="ARBA" id="ARBA00004141"/>
    </source>
</evidence>
<evidence type="ECO:0000256" key="5">
    <source>
        <dbReference type="ARBA" id="ARBA00022989"/>
    </source>
</evidence>
<feature type="transmembrane region" description="Helical" evidence="7">
    <location>
        <begin position="78"/>
        <end position="97"/>
    </location>
</feature>
<dbReference type="InterPro" id="IPR035952">
    <property type="entry name" value="Rhomboid-like_sf"/>
</dbReference>
<dbReference type="SUPFAM" id="SSF144091">
    <property type="entry name" value="Rhomboid-like"/>
    <property type="match status" value="1"/>
</dbReference>
<evidence type="ECO:0000313" key="9">
    <source>
        <dbReference type="EMBL" id="USG60727.1"/>
    </source>
</evidence>
<protein>
    <submittedName>
        <fullName evidence="9">Rhomboid family intramembrane serine protease</fullName>
    </submittedName>
</protein>
<keyword evidence="6 7" id="KW-0472">Membrane</keyword>
<dbReference type="GO" id="GO:0006508">
    <property type="term" value="P:proteolysis"/>
    <property type="evidence" value="ECO:0007669"/>
    <property type="project" value="UniProtKB-KW"/>
</dbReference>
<evidence type="ECO:0000256" key="4">
    <source>
        <dbReference type="ARBA" id="ARBA00022801"/>
    </source>
</evidence>
<dbReference type="Pfam" id="PF01694">
    <property type="entry name" value="Rhomboid"/>
    <property type="match status" value="1"/>
</dbReference>
<feature type="domain" description="Peptidase S54 rhomboid" evidence="8">
    <location>
        <begin position="72"/>
        <end position="213"/>
    </location>
</feature>
<evidence type="ECO:0000256" key="6">
    <source>
        <dbReference type="ARBA" id="ARBA00023136"/>
    </source>
</evidence>
<proteinExistence type="inferred from homology"/>
<sequence>MTQNSNSDEPMFNVPPVTMYLVAAIFIVHLLMLVTTQATENWVLLNFSFRPAVVSAILENPTVPNLFHLFVTLNSHMFLHHDWAHMIINAGMLLAFGTMVERRFGPARFLVLYFLSGWLGAIAEYLIAEPGLDIFLYGASGGVFGAMGATAIVLLPRYKWRGVLVFVAVLMGINLLIGATALGTLLVGPGAGIAWAAHCGGFATGMLLAFLYTRTGKAMRI</sequence>
<dbReference type="EMBL" id="CP098747">
    <property type="protein sequence ID" value="USG60727.1"/>
    <property type="molecule type" value="Genomic_DNA"/>
</dbReference>
<comment type="subcellular location">
    <subcellularLocation>
        <location evidence="1">Membrane</location>
        <topology evidence="1">Multi-pass membrane protein</topology>
    </subcellularLocation>
</comment>
<gene>
    <name evidence="9" type="ORF">NBZ79_16320</name>
</gene>
<feature type="transmembrane region" description="Helical" evidence="7">
    <location>
        <begin position="17"/>
        <end position="35"/>
    </location>
</feature>
<keyword evidence="3 7" id="KW-0812">Transmembrane</keyword>
<dbReference type="PANTHER" id="PTHR43731">
    <property type="entry name" value="RHOMBOID PROTEASE"/>
    <property type="match status" value="1"/>
</dbReference>
<evidence type="ECO:0000259" key="8">
    <source>
        <dbReference type="Pfam" id="PF01694"/>
    </source>
</evidence>
<feature type="transmembrane region" description="Helical" evidence="7">
    <location>
        <begin position="193"/>
        <end position="212"/>
    </location>
</feature>
<evidence type="ECO:0000256" key="3">
    <source>
        <dbReference type="ARBA" id="ARBA00022692"/>
    </source>
</evidence>
<comment type="similarity">
    <text evidence="2">Belongs to the peptidase S54 family.</text>
</comment>
<dbReference type="Gene3D" id="1.20.1540.10">
    <property type="entry name" value="Rhomboid-like"/>
    <property type="match status" value="1"/>
</dbReference>
<dbReference type="RefSeq" id="WP_251933607.1">
    <property type="nucleotide sequence ID" value="NZ_CP098747.1"/>
</dbReference>
<dbReference type="Proteomes" id="UP001056291">
    <property type="component" value="Chromosome"/>
</dbReference>
<feature type="transmembrane region" description="Helical" evidence="7">
    <location>
        <begin position="162"/>
        <end position="187"/>
    </location>
</feature>
<feature type="transmembrane region" description="Helical" evidence="7">
    <location>
        <begin position="134"/>
        <end position="155"/>
    </location>
</feature>
<keyword evidence="4" id="KW-0378">Hydrolase</keyword>
<dbReference type="InterPro" id="IPR050925">
    <property type="entry name" value="Rhomboid_protease_S54"/>
</dbReference>
<evidence type="ECO:0000256" key="2">
    <source>
        <dbReference type="ARBA" id="ARBA00009045"/>
    </source>
</evidence>
<dbReference type="PANTHER" id="PTHR43731:SF14">
    <property type="entry name" value="PRESENILIN-ASSOCIATED RHOMBOID-LIKE PROTEIN, MITOCHONDRIAL"/>
    <property type="match status" value="1"/>
</dbReference>
<feature type="transmembrane region" description="Helical" evidence="7">
    <location>
        <begin position="109"/>
        <end position="128"/>
    </location>
</feature>
<dbReference type="GO" id="GO:0008233">
    <property type="term" value="F:peptidase activity"/>
    <property type="evidence" value="ECO:0007669"/>
    <property type="project" value="UniProtKB-KW"/>
</dbReference>
<keyword evidence="10" id="KW-1185">Reference proteome</keyword>
<evidence type="ECO:0000256" key="7">
    <source>
        <dbReference type="SAM" id="Phobius"/>
    </source>
</evidence>
<accession>A0ABY4W192</accession>
<keyword evidence="5 7" id="KW-1133">Transmembrane helix</keyword>